<evidence type="ECO:0000313" key="2">
    <source>
        <dbReference type="Proteomes" id="UP000026913"/>
    </source>
</evidence>
<dbReference type="HOGENOM" id="CLU_173312_0_0_6"/>
<dbReference type="RefSeq" id="WP_010464659.1">
    <property type="nucleotide sequence ID" value="NZ_CP005960.1"/>
</dbReference>
<accession>A0A024ECG5</accession>
<dbReference type="KEGG" id="pman:OU5_3166"/>
<reference evidence="1 2" key="1">
    <citation type="journal article" date="2012" name="J. Bacteriol.">
        <title>Genome sequence of cold-adapted Pseudomonas mandelii strain JR-1.</title>
        <authorList>
            <person name="Jang S.H."/>
            <person name="Kim J."/>
            <person name="Kim J."/>
            <person name="Hong S."/>
            <person name="Lee C."/>
        </authorList>
    </citation>
    <scope>NUCLEOTIDE SEQUENCE [LARGE SCALE GENOMIC DNA]</scope>
    <source>
        <strain evidence="1 2">JR-1</strain>
    </source>
</reference>
<dbReference type="InterPro" id="IPR021427">
    <property type="entry name" value="DUF3077"/>
</dbReference>
<dbReference type="OrthoDB" id="6899489at2"/>
<dbReference type="Proteomes" id="UP000026913">
    <property type="component" value="Chromosome"/>
</dbReference>
<proteinExistence type="predicted"/>
<sequence length="98" mass="10659">MTNPKDLKTIGLTPFSYHANEPLFRINAGVPVIAALSHASDLLHVAKLLASDAAMVRDTDRHAWASHYLQDMSKAIIDDVVKVLDAPCNNRASNVVPI</sequence>
<dbReference type="AlphaFoldDB" id="A0A024ECG5"/>
<dbReference type="EMBL" id="CP005960">
    <property type="protein sequence ID" value="AHZ70245.1"/>
    <property type="molecule type" value="Genomic_DNA"/>
</dbReference>
<dbReference type="Pfam" id="PF11275">
    <property type="entry name" value="DUF3077"/>
    <property type="match status" value="1"/>
</dbReference>
<gene>
    <name evidence="1" type="ORF">OU5_3166</name>
</gene>
<protein>
    <recommendedName>
        <fullName evidence="3">DUF3077 domain-containing protein</fullName>
    </recommendedName>
</protein>
<organism evidence="1 2">
    <name type="scientific">Pseudomonas mandelii JR-1</name>
    <dbReference type="NCBI Taxonomy" id="1147786"/>
    <lineage>
        <taxon>Bacteria</taxon>
        <taxon>Pseudomonadati</taxon>
        <taxon>Pseudomonadota</taxon>
        <taxon>Gammaproteobacteria</taxon>
        <taxon>Pseudomonadales</taxon>
        <taxon>Pseudomonadaceae</taxon>
        <taxon>Pseudomonas</taxon>
    </lineage>
</organism>
<evidence type="ECO:0008006" key="3">
    <source>
        <dbReference type="Google" id="ProtNLM"/>
    </source>
</evidence>
<name>A0A024ECG5_9PSED</name>
<evidence type="ECO:0000313" key="1">
    <source>
        <dbReference type="EMBL" id="AHZ70245.1"/>
    </source>
</evidence>